<dbReference type="RefSeq" id="XP_048334684.2">
    <property type="nucleotide sequence ID" value="XM_048478727.2"/>
</dbReference>
<reference evidence="2" key="1">
    <citation type="submission" date="2025-08" db="UniProtKB">
        <authorList>
            <consortium name="RefSeq"/>
        </authorList>
    </citation>
    <scope>IDENTIFICATION</scope>
    <source>
        <tissue evidence="2">Seedling</tissue>
    </source>
</reference>
<proteinExistence type="predicted"/>
<evidence type="ECO:0000313" key="2">
    <source>
        <dbReference type="RefSeq" id="XP_048334684.2"/>
    </source>
</evidence>
<organism evidence="1 2">
    <name type="scientific">Ziziphus jujuba</name>
    <name type="common">Chinese jujube</name>
    <name type="synonym">Ziziphus sativa</name>
    <dbReference type="NCBI Taxonomy" id="326968"/>
    <lineage>
        <taxon>Eukaryota</taxon>
        <taxon>Viridiplantae</taxon>
        <taxon>Streptophyta</taxon>
        <taxon>Embryophyta</taxon>
        <taxon>Tracheophyta</taxon>
        <taxon>Spermatophyta</taxon>
        <taxon>Magnoliopsida</taxon>
        <taxon>eudicotyledons</taxon>
        <taxon>Gunneridae</taxon>
        <taxon>Pentapetalae</taxon>
        <taxon>rosids</taxon>
        <taxon>fabids</taxon>
        <taxon>Rosales</taxon>
        <taxon>Rhamnaceae</taxon>
        <taxon>Paliureae</taxon>
        <taxon>Ziziphus</taxon>
    </lineage>
</organism>
<dbReference type="Proteomes" id="UP001652623">
    <property type="component" value="Chromosome 7"/>
</dbReference>
<accession>A0ABM3ISK4</accession>
<gene>
    <name evidence="2" type="primary">LOC125418223</name>
</gene>
<keyword evidence="1" id="KW-1185">Reference proteome</keyword>
<sequence length="242" mass="27904">MAIMSTARSRTTKTSFLRIALLASSKSWARHHFAWKIKSLATVPTKFSASSLTLNQSFPNPYKTSLLGVAFSRQETSNWQLKLRSLHSSQMKSNQHMYYVNHKKMDYVVSDKFPKFSGRGSHEITNSSDYTHENGIMYTDIRTGQDQSRIEMGRKFVMDYALFGEEKNYIYGEDEKEITLEKLGTGLREGIKGMKSQGRRLIIVPPDLADHQHVKKEEHAIYDVTIKKIHPDQGRNVFKFFN</sequence>
<dbReference type="GeneID" id="125418223"/>
<protein>
    <submittedName>
        <fullName evidence="2">Uncharacterized protein LOC125418223</fullName>
    </submittedName>
</protein>
<dbReference type="Gene3D" id="3.10.50.40">
    <property type="match status" value="1"/>
</dbReference>
<evidence type="ECO:0000313" key="1">
    <source>
        <dbReference type="Proteomes" id="UP001652623"/>
    </source>
</evidence>
<dbReference type="SUPFAM" id="SSF54534">
    <property type="entry name" value="FKBP-like"/>
    <property type="match status" value="1"/>
</dbReference>
<name>A0ABM3ISK4_ZIZJJ</name>
<dbReference type="InterPro" id="IPR046357">
    <property type="entry name" value="PPIase_dom_sf"/>
</dbReference>